<name>A8QBT3_MALGO</name>
<dbReference type="KEGG" id="mgl:MGL_3939"/>
<keyword evidence="3" id="KW-1185">Reference proteome</keyword>
<dbReference type="RefSeq" id="XP_001728945.1">
    <property type="nucleotide sequence ID" value="XM_001728893.1"/>
</dbReference>
<dbReference type="AlphaFoldDB" id="A8QBT3"/>
<dbReference type="VEuPathDB" id="FungiDB:MGL_3939"/>
<feature type="compositionally biased region" description="Low complexity" evidence="1">
    <location>
        <begin position="412"/>
        <end position="423"/>
    </location>
</feature>
<evidence type="ECO:0000256" key="1">
    <source>
        <dbReference type="SAM" id="MobiDB-lite"/>
    </source>
</evidence>
<feature type="compositionally biased region" description="Basic and acidic residues" evidence="1">
    <location>
        <begin position="1"/>
        <end position="23"/>
    </location>
</feature>
<dbReference type="EMBL" id="AAYY01000016">
    <property type="protein sequence ID" value="EDP41731.1"/>
    <property type="molecule type" value="Genomic_DNA"/>
</dbReference>
<accession>A8QBT3</accession>
<feature type="region of interest" description="Disordered" evidence="1">
    <location>
        <begin position="1"/>
        <end position="63"/>
    </location>
</feature>
<organism evidence="2 3">
    <name type="scientific">Malassezia globosa (strain ATCC MYA-4612 / CBS 7966)</name>
    <name type="common">Dandruff-associated fungus</name>
    <dbReference type="NCBI Taxonomy" id="425265"/>
    <lineage>
        <taxon>Eukaryota</taxon>
        <taxon>Fungi</taxon>
        <taxon>Dikarya</taxon>
        <taxon>Basidiomycota</taxon>
        <taxon>Ustilaginomycotina</taxon>
        <taxon>Malasseziomycetes</taxon>
        <taxon>Malasseziales</taxon>
        <taxon>Malasseziaceae</taxon>
        <taxon>Malassezia</taxon>
    </lineage>
</organism>
<dbReference type="InParanoid" id="A8QBT3"/>
<dbReference type="GeneID" id="5853251"/>
<proteinExistence type="predicted"/>
<comment type="caution">
    <text evidence="2">The sequence shown here is derived from an EMBL/GenBank/DDBJ whole genome shotgun (WGS) entry which is preliminary data.</text>
</comment>
<reference evidence="2 3" key="1">
    <citation type="journal article" date="2007" name="Proc. Natl. Acad. Sci. U.S.A.">
        <title>Dandruff-associated Malassezia genomes reveal convergent and divergent virulence traits shared with plant and human fungal pathogens.</title>
        <authorList>
            <person name="Xu J."/>
            <person name="Saunders C.W."/>
            <person name="Hu P."/>
            <person name="Grant R.A."/>
            <person name="Boekhout T."/>
            <person name="Kuramae E.E."/>
            <person name="Kronstad J.W."/>
            <person name="Deangelis Y.M."/>
            <person name="Reeder N.L."/>
            <person name="Johnstone K.R."/>
            <person name="Leland M."/>
            <person name="Fieno A.M."/>
            <person name="Begley W.M."/>
            <person name="Sun Y."/>
            <person name="Lacey M.P."/>
            <person name="Chaudhary T."/>
            <person name="Keough T."/>
            <person name="Chu L."/>
            <person name="Sears R."/>
            <person name="Yuan B."/>
            <person name="Dawson T.L.Jr."/>
        </authorList>
    </citation>
    <scope>NUCLEOTIDE SEQUENCE [LARGE SCALE GENOMIC DNA]</scope>
    <source>
        <strain evidence="3">ATCC MYA-4612 / CBS 7966</strain>
    </source>
</reference>
<sequence length="493" mass="55257">MLFRLFDQKTKEQQQRPKNEARKRWSFPLKRQSYANGPAERRVSMDQDLEQQEPPPPPLPVPKIVLQTATPASLSMHHVDSKQETQEPSISAHTLALDEAAQTVENDMPNPHTATPSAANGVHASSQDVGALENLPDTKEFSNSTASASVANEPILMFPSEELGSTGMAPNGTPAAQEDVRTLCALFQQHCQTLSYLRQVVLGEQQYVYSVKFSISDFQTNVPLQALNTWSANSAKVCKALEKTKQVTWPHEVLEILTDIVEEVSTSSGTDVTASTGQELNIVECLCSLLDSLSEVYAKLLLWLDRDSLMNLTGQSRVTPVVPSCELLDILEKNDRKLKKFIKCVAKDLSYVARCVCQHEVNEWDKILCDQNLDWENLSIRLQTLPEQQQHHALKKRAENVHTPNKEPSEHVVPSPSDVPTPDTEICEQRQVTSIKRRNVLSRIIRGKEPTRQSFLKDMNITARHPWNKRGEHSQLDRITITGPMLGRVSVDA</sequence>
<gene>
    <name evidence="2" type="ORF">MGL_3939</name>
</gene>
<dbReference type="Proteomes" id="UP000008837">
    <property type="component" value="Unassembled WGS sequence"/>
</dbReference>
<protein>
    <submittedName>
        <fullName evidence="2">Uncharacterized protein</fullName>
    </submittedName>
</protein>
<feature type="region of interest" description="Disordered" evidence="1">
    <location>
        <begin position="389"/>
        <end position="423"/>
    </location>
</feature>
<dbReference type="OrthoDB" id="3357566at2759"/>
<evidence type="ECO:0000313" key="3">
    <source>
        <dbReference type="Proteomes" id="UP000008837"/>
    </source>
</evidence>
<evidence type="ECO:0000313" key="2">
    <source>
        <dbReference type="EMBL" id="EDP41731.1"/>
    </source>
</evidence>
<feature type="compositionally biased region" description="Basic and acidic residues" evidence="1">
    <location>
        <begin position="396"/>
        <end position="410"/>
    </location>
</feature>